<evidence type="ECO:0000256" key="1">
    <source>
        <dbReference type="SAM" id="MobiDB-lite"/>
    </source>
</evidence>
<name>A0AAV7TP31_PLEWA</name>
<feature type="region of interest" description="Disordered" evidence="1">
    <location>
        <begin position="134"/>
        <end position="157"/>
    </location>
</feature>
<protein>
    <submittedName>
        <fullName evidence="2">Uncharacterized protein</fullName>
    </submittedName>
</protein>
<evidence type="ECO:0000313" key="3">
    <source>
        <dbReference type="Proteomes" id="UP001066276"/>
    </source>
</evidence>
<comment type="caution">
    <text evidence="2">The sequence shown here is derived from an EMBL/GenBank/DDBJ whole genome shotgun (WGS) entry which is preliminary data.</text>
</comment>
<organism evidence="2 3">
    <name type="scientific">Pleurodeles waltl</name>
    <name type="common">Iberian ribbed newt</name>
    <dbReference type="NCBI Taxonomy" id="8319"/>
    <lineage>
        <taxon>Eukaryota</taxon>
        <taxon>Metazoa</taxon>
        <taxon>Chordata</taxon>
        <taxon>Craniata</taxon>
        <taxon>Vertebrata</taxon>
        <taxon>Euteleostomi</taxon>
        <taxon>Amphibia</taxon>
        <taxon>Batrachia</taxon>
        <taxon>Caudata</taxon>
        <taxon>Salamandroidea</taxon>
        <taxon>Salamandridae</taxon>
        <taxon>Pleurodelinae</taxon>
        <taxon>Pleurodeles</taxon>
    </lineage>
</organism>
<reference evidence="2" key="1">
    <citation type="journal article" date="2022" name="bioRxiv">
        <title>Sequencing and chromosome-scale assembly of the giantPleurodeles waltlgenome.</title>
        <authorList>
            <person name="Brown T."/>
            <person name="Elewa A."/>
            <person name="Iarovenko S."/>
            <person name="Subramanian E."/>
            <person name="Araus A.J."/>
            <person name="Petzold A."/>
            <person name="Susuki M."/>
            <person name="Suzuki K.-i.T."/>
            <person name="Hayashi T."/>
            <person name="Toyoda A."/>
            <person name="Oliveira C."/>
            <person name="Osipova E."/>
            <person name="Leigh N.D."/>
            <person name="Simon A."/>
            <person name="Yun M.H."/>
        </authorList>
    </citation>
    <scope>NUCLEOTIDE SEQUENCE</scope>
    <source>
        <strain evidence="2">20211129_DDA</strain>
        <tissue evidence="2">Liver</tissue>
    </source>
</reference>
<keyword evidence="3" id="KW-1185">Reference proteome</keyword>
<dbReference type="AlphaFoldDB" id="A0AAV7TP31"/>
<dbReference type="EMBL" id="JANPWB010000006">
    <property type="protein sequence ID" value="KAJ1178175.1"/>
    <property type="molecule type" value="Genomic_DNA"/>
</dbReference>
<sequence length="157" mass="17831">MRRKNPRTKYNPGWVFSTFDELWSVETVKDTMTKGYQKSKVYHDFKNGTKPVSGNVGEWGSIRKPGFVTKGDSKFYEPEEVVEILDNVVSLSNGQVWNLKQVTLSDINGREDGNLNRRGIDWLDTEDTIVDLGTQEDADETSMEGVRSPLVDLSKTH</sequence>
<proteinExistence type="predicted"/>
<dbReference type="Proteomes" id="UP001066276">
    <property type="component" value="Chromosome 3_2"/>
</dbReference>
<evidence type="ECO:0000313" key="2">
    <source>
        <dbReference type="EMBL" id="KAJ1178175.1"/>
    </source>
</evidence>
<accession>A0AAV7TP31</accession>
<gene>
    <name evidence="2" type="ORF">NDU88_003422</name>
</gene>